<keyword evidence="2" id="KW-0614">Plasmid</keyword>
<geneLocation type="plasmid" evidence="2">
    <name>pAB_CC</name>
</geneLocation>
<dbReference type="Gene3D" id="1.10.260.40">
    <property type="entry name" value="lambda repressor-like DNA-binding domains"/>
    <property type="match status" value="1"/>
</dbReference>
<dbReference type="AlphaFoldDB" id="A0A076G2N9"/>
<feature type="domain" description="HTH cro/C1-type" evidence="1">
    <location>
        <begin position="32"/>
        <end position="89"/>
    </location>
</feature>
<dbReference type="Pfam" id="PF01381">
    <property type="entry name" value="HTH_3"/>
    <property type="match status" value="1"/>
</dbReference>
<reference evidence="2" key="1">
    <citation type="submission" date="2013-11" db="EMBL/GenBank/DDBJ databases">
        <authorList>
            <person name="Liu C.-C."/>
            <person name="Tang C.Y."/>
            <person name="Kuo H.-Y."/>
            <person name="Chang K.-C."/>
            <person name="Liou M.-L."/>
        </authorList>
    </citation>
    <scope>NUCLEOTIDE SEQUENCE</scope>
    <source>
        <strain evidence="2">TYTH-1</strain>
        <plasmid evidence="2">pAB_CC</plasmid>
    </source>
</reference>
<dbReference type="CDD" id="cd00093">
    <property type="entry name" value="HTH_XRE"/>
    <property type="match status" value="1"/>
</dbReference>
<proteinExistence type="predicted"/>
<reference evidence="2" key="2">
    <citation type="journal article" date="2014" name="Genomics">
        <title>Prevalence and mapping of a plasmid encoding a type IV secretion system in Acinetobacter baumannii.</title>
        <authorList>
            <person name="Liu C.C."/>
            <person name="Kuo H.Y."/>
            <person name="Tang C.Y."/>
            <person name="Chang K.C."/>
            <person name="Liou M.L."/>
        </authorList>
    </citation>
    <scope>NUCLEOTIDE SEQUENCE</scope>
    <source>
        <strain evidence="2">TYTH-1</strain>
        <plasmid evidence="2">pAB_CC</plasmid>
    </source>
</reference>
<accession>A0A076G2N9</accession>
<protein>
    <recommendedName>
        <fullName evidence="1">HTH cro/C1-type domain-containing protein</fullName>
    </recommendedName>
</protein>
<dbReference type="GO" id="GO:0003677">
    <property type="term" value="F:DNA binding"/>
    <property type="evidence" value="ECO:0007669"/>
    <property type="project" value="InterPro"/>
</dbReference>
<dbReference type="InterPro" id="IPR010982">
    <property type="entry name" value="Lambda_DNA-bd_dom_sf"/>
</dbReference>
<evidence type="ECO:0000259" key="1">
    <source>
        <dbReference type="PROSITE" id="PS50943"/>
    </source>
</evidence>
<sequence>MAKLNDIISKRSPESQQRIKKMANQMLLDINLSNLREELKISQAEIAKNLGVSQAAISKREKLGKDLKISSLKEYVEAMGGKVRLDVELPNGKHVAISI</sequence>
<dbReference type="EMBL" id="KF889012">
    <property type="protein sequence ID" value="AII26420.1"/>
    <property type="molecule type" value="Genomic_DNA"/>
</dbReference>
<dbReference type="RefSeq" id="WP_001096429.1">
    <property type="nucleotide sequence ID" value="NZ_KF889012.1"/>
</dbReference>
<gene>
    <name evidence="2" type="ORF">M3Q_pABCC17</name>
</gene>
<evidence type="ECO:0000313" key="2">
    <source>
        <dbReference type="EMBL" id="AII26420.1"/>
    </source>
</evidence>
<dbReference type="PROSITE" id="PS50943">
    <property type="entry name" value="HTH_CROC1"/>
    <property type="match status" value="1"/>
</dbReference>
<dbReference type="SMART" id="SM00530">
    <property type="entry name" value="HTH_XRE"/>
    <property type="match status" value="1"/>
</dbReference>
<organism evidence="2">
    <name type="scientific">Acinetobacter baumannii TYTH-1</name>
    <dbReference type="NCBI Taxonomy" id="1100841"/>
    <lineage>
        <taxon>Bacteria</taxon>
        <taxon>Pseudomonadati</taxon>
        <taxon>Pseudomonadota</taxon>
        <taxon>Gammaproteobacteria</taxon>
        <taxon>Moraxellales</taxon>
        <taxon>Moraxellaceae</taxon>
        <taxon>Acinetobacter</taxon>
        <taxon>Acinetobacter calcoaceticus/baumannii complex</taxon>
    </lineage>
</organism>
<dbReference type="InterPro" id="IPR001387">
    <property type="entry name" value="Cro/C1-type_HTH"/>
</dbReference>
<name>A0A076G2N9_ACIBA</name>
<dbReference type="SUPFAM" id="SSF47413">
    <property type="entry name" value="lambda repressor-like DNA-binding domains"/>
    <property type="match status" value="1"/>
</dbReference>